<dbReference type="AlphaFoldDB" id="A0A0L6UT30"/>
<comment type="caution">
    <text evidence="2">The sequence shown here is derived from an EMBL/GenBank/DDBJ whole genome shotgun (WGS) entry which is preliminary data.</text>
</comment>
<reference evidence="2 3" key="1">
    <citation type="submission" date="2015-08" db="EMBL/GenBank/DDBJ databases">
        <title>Next Generation Sequencing and Analysis of the Genome of Puccinia sorghi L Schw, the Causal Agent of Maize Common Rust.</title>
        <authorList>
            <person name="Rochi L."/>
            <person name="Burguener G."/>
            <person name="Darino M."/>
            <person name="Turjanski A."/>
            <person name="Kreff E."/>
            <person name="Dieguez M.J."/>
            <person name="Sacco F."/>
        </authorList>
    </citation>
    <scope>NUCLEOTIDE SEQUENCE [LARGE SCALE GENOMIC DNA]</scope>
    <source>
        <strain evidence="2 3">RO10H11247</strain>
    </source>
</reference>
<gene>
    <name evidence="2" type="ORF">VP01_3857g2</name>
</gene>
<keyword evidence="3" id="KW-1185">Reference proteome</keyword>
<dbReference type="Proteomes" id="UP000037035">
    <property type="component" value="Unassembled WGS sequence"/>
</dbReference>
<feature type="region of interest" description="Disordered" evidence="1">
    <location>
        <begin position="1"/>
        <end position="68"/>
    </location>
</feature>
<name>A0A0L6UT30_9BASI</name>
<feature type="compositionally biased region" description="Basic and acidic residues" evidence="1">
    <location>
        <begin position="51"/>
        <end position="68"/>
    </location>
</feature>
<evidence type="ECO:0000313" key="2">
    <source>
        <dbReference type="EMBL" id="KNZ51698.1"/>
    </source>
</evidence>
<accession>A0A0L6UT30</accession>
<evidence type="ECO:0000313" key="3">
    <source>
        <dbReference type="Proteomes" id="UP000037035"/>
    </source>
</evidence>
<dbReference type="VEuPathDB" id="FungiDB:VP01_3857g2"/>
<protein>
    <submittedName>
        <fullName evidence="2">Uncharacterized protein</fullName>
    </submittedName>
</protein>
<dbReference type="EMBL" id="LAVV01008898">
    <property type="protein sequence ID" value="KNZ51698.1"/>
    <property type="molecule type" value="Genomic_DNA"/>
</dbReference>
<organism evidence="2 3">
    <name type="scientific">Puccinia sorghi</name>
    <dbReference type="NCBI Taxonomy" id="27349"/>
    <lineage>
        <taxon>Eukaryota</taxon>
        <taxon>Fungi</taxon>
        <taxon>Dikarya</taxon>
        <taxon>Basidiomycota</taxon>
        <taxon>Pucciniomycotina</taxon>
        <taxon>Pucciniomycetes</taxon>
        <taxon>Pucciniales</taxon>
        <taxon>Pucciniaceae</taxon>
        <taxon>Puccinia</taxon>
    </lineage>
</organism>
<evidence type="ECO:0000256" key="1">
    <source>
        <dbReference type="SAM" id="MobiDB-lite"/>
    </source>
</evidence>
<proteinExistence type="predicted"/>
<feature type="non-terminal residue" evidence="2">
    <location>
        <position position="1"/>
    </location>
</feature>
<sequence>RGLARLQAMAHQLADTPARLSHPPVATAPPSVAGSRPPPYIISSIARRRGKTEESTKKDDARKEERAQAKIDAEHIRLQVQLDCDALDQRAWESELQAAQRDEDRRAERQEAMQIRMDEAHRFEATQAATEKSRMAFESTMLAVMANLGRGGAGGS</sequence>